<reference evidence="1" key="1">
    <citation type="journal article" date="2020" name="Stud. Mycol.">
        <title>101 Dothideomycetes genomes: a test case for predicting lifestyles and emergence of pathogens.</title>
        <authorList>
            <person name="Haridas S."/>
            <person name="Albert R."/>
            <person name="Binder M."/>
            <person name="Bloem J."/>
            <person name="Labutti K."/>
            <person name="Salamov A."/>
            <person name="Andreopoulos B."/>
            <person name="Baker S."/>
            <person name="Barry K."/>
            <person name="Bills G."/>
            <person name="Bluhm B."/>
            <person name="Cannon C."/>
            <person name="Castanera R."/>
            <person name="Culley D."/>
            <person name="Daum C."/>
            <person name="Ezra D."/>
            <person name="Gonzalez J."/>
            <person name="Henrissat B."/>
            <person name="Kuo A."/>
            <person name="Liang C."/>
            <person name="Lipzen A."/>
            <person name="Lutzoni F."/>
            <person name="Magnuson J."/>
            <person name="Mondo S."/>
            <person name="Nolan M."/>
            <person name="Ohm R."/>
            <person name="Pangilinan J."/>
            <person name="Park H.-J."/>
            <person name="Ramirez L."/>
            <person name="Alfaro M."/>
            <person name="Sun H."/>
            <person name="Tritt A."/>
            <person name="Yoshinaga Y."/>
            <person name="Zwiers L.-H."/>
            <person name="Turgeon B."/>
            <person name="Goodwin S."/>
            <person name="Spatafora J."/>
            <person name="Crous P."/>
            <person name="Grigoriev I."/>
        </authorList>
    </citation>
    <scope>NUCLEOTIDE SEQUENCE</scope>
    <source>
        <strain evidence="1">ATCC 200398</strain>
    </source>
</reference>
<evidence type="ECO:0000313" key="1">
    <source>
        <dbReference type="EMBL" id="KAF2473148.1"/>
    </source>
</evidence>
<evidence type="ECO:0000313" key="2">
    <source>
        <dbReference type="Proteomes" id="UP000799755"/>
    </source>
</evidence>
<keyword evidence="1" id="KW-0472">Membrane</keyword>
<accession>A0ACB6R1J3</accession>
<proteinExistence type="predicted"/>
<sequence>MEGIPLSWARDVLKFSLSATALSSYPFLDDVVASSSGLSAADDIDLDDPGKDPKFRKLVEAVLFSRRLMWSYNAVLVGVLVAFTVWHWGEKALWVKRKRRVEKAFGVREVGDEAWSSSSSTISGTATPLDAKKKSNTAGEETVPLLPRRRPRQKIGSLKCWMQYQPPKIPVINKTLPPNSVSFLILSFIALNIYFNLYRMPLDPKYLFVFADRCGIIFVANLPLLYLLAAKNQPIQFLTGYSYESLNIFHRRLGELICLEALLHFLGMLGVWYGLLRHLGFSLVRFLLNRLVGLGIGAFVAYEVLYFTSLGSFRQRCYEIFLALHVFLQLAGLSLLWFHHHTSRPYVGIPMAIFLIDRLLFRLWLKTSSHPATLTILGDNETILLSSNWDISASASPLLPKSMKQGWWPNDHIFLTIPSLSHKHILQAHPFTIFSAAPTTDQGKPPSDSDSESAHAWFSLLIRPQSGFTSTLLSHARLQPKTRVRLDGPYGSSHAFDILSTSNTAIIVAGGSGIAVAYPLLWALLNPSASPADIERGRSLETGGSRNVKLLWIIHSPSHRTWVPEDKMQELRSWGLEMLLPPPTSEAGRPDVRDILQGWTDRRTGVVVSGPNGLVRDVRNSCARLVGEGESIKVQVEKFGW</sequence>
<comment type="caution">
    <text evidence="1">The sequence shown here is derived from an EMBL/GenBank/DDBJ whole genome shotgun (WGS) entry which is preliminary data.</text>
</comment>
<name>A0ACB6R1J3_9PLEO</name>
<organism evidence="1 2">
    <name type="scientific">Lindgomyces ingoldianus</name>
    <dbReference type="NCBI Taxonomy" id="673940"/>
    <lineage>
        <taxon>Eukaryota</taxon>
        <taxon>Fungi</taxon>
        <taxon>Dikarya</taxon>
        <taxon>Ascomycota</taxon>
        <taxon>Pezizomycotina</taxon>
        <taxon>Dothideomycetes</taxon>
        <taxon>Pleosporomycetidae</taxon>
        <taxon>Pleosporales</taxon>
        <taxon>Lindgomycetaceae</taxon>
        <taxon>Lindgomyces</taxon>
    </lineage>
</organism>
<keyword evidence="2" id="KW-1185">Reference proteome</keyword>
<keyword evidence="1" id="KW-0812">Transmembrane</keyword>
<protein>
    <submittedName>
        <fullName evidence="1">Ferric reductase transmembrane component</fullName>
    </submittedName>
</protein>
<gene>
    <name evidence="1" type="ORF">BDR25DRAFT_282434</name>
</gene>
<dbReference type="EMBL" id="MU003500">
    <property type="protein sequence ID" value="KAF2473148.1"/>
    <property type="molecule type" value="Genomic_DNA"/>
</dbReference>
<dbReference type="Proteomes" id="UP000799755">
    <property type="component" value="Unassembled WGS sequence"/>
</dbReference>